<evidence type="ECO:0000256" key="2">
    <source>
        <dbReference type="ARBA" id="ARBA00022801"/>
    </source>
</evidence>
<dbReference type="Gene3D" id="3.40.50.300">
    <property type="entry name" value="P-loop containing nucleotide triphosphate hydrolases"/>
    <property type="match status" value="4"/>
</dbReference>
<dbReference type="FunFam" id="3.40.50.300:FF:000326">
    <property type="entry name" value="P-loop containing nucleoside triphosphate hydrolase"/>
    <property type="match status" value="1"/>
</dbReference>
<evidence type="ECO:0000313" key="8">
    <source>
        <dbReference type="EMBL" id="KAF3321067.1"/>
    </source>
</evidence>
<keyword evidence="3 5" id="KW-0347">Helicase</keyword>
<comment type="caution">
    <text evidence="8">The sequence shown here is derived from an EMBL/GenBank/DDBJ whole genome shotgun (WGS) entry which is preliminary data.</text>
</comment>
<sequence>MDEIVLSWQIEDICNRDLYKDQVQKIPDEFQSINEYLESYTLPLIEETREEFYSGLETISEAPCAKIQDIALRNTKFGLVCDMDIPADGFAGETGSTDKYEPKNGDVFILSSLKPESINDLLRYGVSYNLAIVKKVVEVELEVELEKVMTMHFTMSVSPTMTSDDEIQRCTFALYLASTVTNSRIWRALHNNEVDRNFTLLKKVLSRNQMEESLCGSTNAQNNPEMTRLLDQLLSINLNQSQLKAVKSTISDVRCNKLSSINLVWGPPGTGKTKTVGSILWALRQLKIRTLTCAPTNVAVLGVCSRLVQLLKNFNGNNGDSIEPPLSLADVVLFGNRGRMDIVGDLEDVFLDSRIDRLENCFLSETNWRCGVASMIHFLEDCVNMYDVYVAECEKDNRVSLGFGDYLRQQFKELQKNLSSCFQTMFVHLPRRFLSSENCTRIVSLTDLLRELSGMLSSSVITDEQLKQTFGTTTCIFSAQKKLLEAREECLKQLRNLNETLALSISSLTDGGSIRDFCLQNATLVFCTASSSFLLHNARTSCFDVVVIDEAAQLKECESVIPLRLNHVKHALLVGDEYQLPALVQSRVSKRAGFGRSLFERLVSLQHEKHLLNIQYRMHPSISLFPNNRFYDGQILNGPNVLEEGYNNNYLDFKFGSYAFLHIADGREESDEKGKSWINWVEVAVIVHLIKNLYESWTKMNGKLTVGIISPYAAQVRTIKDKVGRTYDNREGFEVRVKSIDGFQGQEDDVIILSMVRCNTKGSVGFLYDNQRTNVAITRARHCLWIVGSESTMSNSGTVWSEIVFDAKRRGHLFDAKDVEDLENLILNVKNELDQLADLMNPNSVLFSSTRWKVVFSDEFLRSFARLRSKTTRMGLIQMLLRLAGGWRSKRRNLSMAARSFPLARVYAVAEHYLVWSIDLQKDQQVCNQIIKLWNLVPLADVEGLLKRMDYIFSMYTDAYMERCKTIFLEETIEVPMMWTDGHEITQYRKNNQHEITGENQDLYDTNSSFLEDSKVNESLVLMRFYALSSGVVKHLLMARDGSDIDIPFELNDQEMEIIRFPNSSFILGRSGTGKTTVLTTKLVRMEQQFFVASHGMCSSDGGPSGVVERGHENEQMEESIEVGFVKQIFLTVSPKLCSAIRDQVNRLVRFANFGELSGPIDSVTMHDVIDKLDEFADIPDNFIDLTQDHYPLIITFRKFLLMLDGTIGFSFFNKFYSDWGASMEQGVSKSHTLQTLIQSKEVDFDKFYGSYWPRFNEQLTKNLDASTVFTQIISNIKGEFRSIEGAIGREQYVALSEKRFSSLSSAIRERVYEIFLEYEKKKRAAREFDLSDFVNDLHSRLNTAGYLSCKVDFIYIDEVQDLTVSQIALLKYICNNFQEGFIFAGDTAQTIARGIDFRFEDIRSLFYKEFLSKLKGKEKETRLSDMFQLCQNFRTHIGVLKLAQSVIDLLYYFFPLSIDKLNPETSLIFGDAPVLLESGDDENAITKIFGESKSSGRRTTEFGAEQVILVRDDSTKREVLEIVGKRALVLTIIDCKGLEFQDVLLYNFFGSSPLENKWRVLYAYLENEDLFDPSMTRSYPSFDIASHYLLCSELKQLYVAITRTKQRLWICENSMEFGKPMFHYWKRLCLVQGTQLDMNFVDAMRTASTPDDWRVRGIKLFNERQFEMARMCFEKAGDVYNETWARAAGLVEMAERHFVTNLEKANCALQKAADLYETIRMYDKAATCYIKLGNYAKAGTIYLEKCGTSRLEDAGDCFDMIKCWPRAADAYFQANCFSKCTSACLKGELFDAGLKYLDQWQLEEEKSANKWKFGGLEAARDNYIKNCANHFSLRGDSKNMMHFVKAFKSMEEIRTFLMAKMFLDELLTLELEAGNFIEAAKIARMKEDLLLEALVWEKAGSFEKATQLVILDVIMESLWSHGSKGWPPKSFPKSEVHFTKAKGLAKKVSNCFYNSVCSELYIWDDKPKTFSKLSKLLHEARMKKNTRLTFLSLRSLLDLHLTQENSGYLFEAEPLLDLEKWFHEMMAQGRVSLNTLIHIWVQWREAATEVSSSLYELSRDYLGVRKEDNDGTYCVLNPNAWWIGGGVRASLKKSSSGRYLMTSEKYTSSATSYWKSEIFDVGKAVVAKLDSLLRSSSKQTLSPETRGRISLSVYQIIKSLKETSSYKDNNINFQSYMFSVDEWFWDAIFPWDSKNRATQGVLPIIDCPAAAELVDESVDRFLSHVSGKFTYGQLGKLSMILLLSGKLPANRSAKIMQCTENMQEWREFFASLEVLFNSGFERMSMVVNFQKALQATYNVDWKREPDYMSPHCYLYLLELLTFFASSCLGSSGYMITTRSVLAEIMKLRGCKNFLDQMVPGAGPPSNLLSLFEFIVHSVKELLCNKSEMCKWIDRCCRSLPEIFYRQMILRLAIMLHMPYLNMSLDIHSAGKFLSSRYDISRDLPGQFCSKLSQARNSKERDKSLIAFVDAFASVGDPLVIISTKEDNFVFPPSNFLFFCCDKMRDKDHVMSVLFPSTGPDVTPSMVSCTNLPSTTAAADVTEGTQDGQGNAEERLVKMLEAFKRCEKKDIAGTVDILGVLLLWLRENKSPMGFYDQLVEETRIVYDHFEKINFPAKETYSYPSLEALYSYWQDGEAKLNLIIDTLISEKTSKEASERDATLEQRKIVAPTVVVKKEVDEDKLVVDTPKELFWVELEAFQQRSYQKDDLKSIANLLLAALSLLDENESLRSFDEHLIEEMKSMYNSFSDLLARGDGPTLEDLYSRWPHGEIKLKLIIDTLLTAHERNLSDDKEASERRPVENKVVEENAVAQTGLGTSSKPNINKQKGKKNKKSKKRGKKNKG</sequence>
<feature type="domain" description="UvrD-like helicase ATP-binding" evidence="7">
    <location>
        <begin position="1048"/>
        <end position="1437"/>
    </location>
</feature>
<dbReference type="GO" id="GO:0016787">
    <property type="term" value="F:hydrolase activity"/>
    <property type="evidence" value="ECO:0007669"/>
    <property type="project" value="UniProtKB-UniRule"/>
</dbReference>
<dbReference type="EMBL" id="SWLB01000027">
    <property type="protein sequence ID" value="KAF3321067.1"/>
    <property type="molecule type" value="Genomic_DNA"/>
</dbReference>
<dbReference type="GO" id="GO:0004386">
    <property type="term" value="F:helicase activity"/>
    <property type="evidence" value="ECO:0007669"/>
    <property type="project" value="UniProtKB-UniRule"/>
</dbReference>
<feature type="binding site" evidence="5">
    <location>
        <begin position="1069"/>
        <end position="1076"/>
    </location>
    <ligand>
        <name>ATP</name>
        <dbReference type="ChEBI" id="CHEBI:30616"/>
    </ligand>
</feature>
<dbReference type="Pfam" id="PF13087">
    <property type="entry name" value="AAA_12"/>
    <property type="match status" value="1"/>
</dbReference>
<dbReference type="PROSITE" id="PS51198">
    <property type="entry name" value="UVRD_HELICASE_ATP_BIND"/>
    <property type="match status" value="1"/>
</dbReference>
<feature type="compositionally biased region" description="Basic and acidic residues" evidence="6">
    <location>
        <begin position="2788"/>
        <end position="2806"/>
    </location>
</feature>
<reference evidence="8" key="1">
    <citation type="submission" date="2020-01" db="EMBL/GenBank/DDBJ databases">
        <title>Genome sequence of Kobresia littledalei, the first chromosome-level genome in the family Cyperaceae.</title>
        <authorList>
            <person name="Qu G."/>
        </authorList>
    </citation>
    <scope>NUCLEOTIDE SEQUENCE</scope>
    <source>
        <strain evidence="8">C.B.Clarke</strain>
        <tissue evidence="8">Leaf</tissue>
    </source>
</reference>
<organism evidence="8 9">
    <name type="scientific">Carex littledalei</name>
    <dbReference type="NCBI Taxonomy" id="544730"/>
    <lineage>
        <taxon>Eukaryota</taxon>
        <taxon>Viridiplantae</taxon>
        <taxon>Streptophyta</taxon>
        <taxon>Embryophyta</taxon>
        <taxon>Tracheophyta</taxon>
        <taxon>Spermatophyta</taxon>
        <taxon>Magnoliopsida</taxon>
        <taxon>Liliopsida</taxon>
        <taxon>Poales</taxon>
        <taxon>Cyperaceae</taxon>
        <taxon>Cyperoideae</taxon>
        <taxon>Cariceae</taxon>
        <taxon>Carex</taxon>
        <taxon>Carex subgen. Euthyceras</taxon>
    </lineage>
</organism>
<keyword evidence="9" id="KW-1185">Reference proteome</keyword>
<dbReference type="InterPro" id="IPR014016">
    <property type="entry name" value="UvrD-like_ATP-bd"/>
</dbReference>
<keyword evidence="1 5" id="KW-0547">Nucleotide-binding</keyword>
<evidence type="ECO:0000256" key="4">
    <source>
        <dbReference type="ARBA" id="ARBA00022840"/>
    </source>
</evidence>
<dbReference type="GO" id="GO:0005524">
    <property type="term" value="F:ATP binding"/>
    <property type="evidence" value="ECO:0007669"/>
    <property type="project" value="UniProtKB-UniRule"/>
</dbReference>
<dbReference type="OrthoDB" id="3156807at2759"/>
<dbReference type="Pfam" id="PF13086">
    <property type="entry name" value="AAA_11"/>
    <property type="match status" value="1"/>
</dbReference>
<proteinExistence type="predicted"/>
<dbReference type="Pfam" id="PF20073">
    <property type="entry name" value="DUF6469"/>
    <property type="match status" value="1"/>
</dbReference>
<feature type="region of interest" description="Disordered" evidence="6">
    <location>
        <begin position="2788"/>
        <end position="2843"/>
    </location>
</feature>
<dbReference type="CDD" id="cd18808">
    <property type="entry name" value="SF1_C_Upf1"/>
    <property type="match status" value="1"/>
</dbReference>
<keyword evidence="4 5" id="KW-0067">ATP-binding</keyword>
<dbReference type="InterPro" id="IPR011990">
    <property type="entry name" value="TPR-like_helical_dom_sf"/>
</dbReference>
<keyword evidence="2 5" id="KW-0378">Hydrolase</keyword>
<evidence type="ECO:0000256" key="6">
    <source>
        <dbReference type="SAM" id="MobiDB-lite"/>
    </source>
</evidence>
<dbReference type="Proteomes" id="UP000623129">
    <property type="component" value="Unassembled WGS sequence"/>
</dbReference>
<dbReference type="InterPro" id="IPR045529">
    <property type="entry name" value="DUF6469"/>
</dbReference>
<evidence type="ECO:0000313" key="9">
    <source>
        <dbReference type="Proteomes" id="UP000623129"/>
    </source>
</evidence>
<dbReference type="Pfam" id="PF00580">
    <property type="entry name" value="UvrD-helicase"/>
    <property type="match status" value="1"/>
</dbReference>
<dbReference type="PANTHER" id="PTHR21529">
    <property type="entry name" value="MAMMARY TURMOR VIRUS RECEPTOR HOMOLOG 1, 2 MTVR1, 2"/>
    <property type="match status" value="1"/>
</dbReference>
<name>A0A833QHA4_9POAL</name>
<dbReference type="PANTHER" id="PTHR21529:SF4">
    <property type="entry name" value="TPR AND ANKYRIN REPEAT-CONTAINING PROTEIN 1"/>
    <property type="match status" value="1"/>
</dbReference>
<feature type="compositionally biased region" description="Basic residues" evidence="6">
    <location>
        <begin position="2826"/>
        <end position="2843"/>
    </location>
</feature>
<dbReference type="InterPro" id="IPR047187">
    <property type="entry name" value="SF1_C_Upf1"/>
</dbReference>
<accession>A0A833QHA4</accession>
<dbReference type="SUPFAM" id="SSF48452">
    <property type="entry name" value="TPR-like"/>
    <property type="match status" value="1"/>
</dbReference>
<dbReference type="GO" id="GO:0005694">
    <property type="term" value="C:chromosome"/>
    <property type="evidence" value="ECO:0007669"/>
    <property type="project" value="UniProtKB-ARBA"/>
</dbReference>
<gene>
    <name evidence="8" type="ORF">FCM35_KLT14320</name>
</gene>
<dbReference type="InterPro" id="IPR041679">
    <property type="entry name" value="DNA2/NAM7-like_C"/>
</dbReference>
<dbReference type="InterPro" id="IPR027417">
    <property type="entry name" value="P-loop_NTPase"/>
</dbReference>
<evidence type="ECO:0000256" key="5">
    <source>
        <dbReference type="PROSITE-ProRule" id="PRU00560"/>
    </source>
</evidence>
<dbReference type="InterPro" id="IPR041677">
    <property type="entry name" value="DNA2/NAM7_AAA_11"/>
</dbReference>
<evidence type="ECO:0000256" key="1">
    <source>
        <dbReference type="ARBA" id="ARBA00022741"/>
    </source>
</evidence>
<dbReference type="InterPro" id="IPR039904">
    <property type="entry name" value="TRANK1"/>
</dbReference>
<evidence type="ECO:0000259" key="7">
    <source>
        <dbReference type="PROSITE" id="PS51198"/>
    </source>
</evidence>
<protein>
    <submittedName>
        <fullName evidence="8">TPR and ankyrin repeat-containing protein 1</fullName>
    </submittedName>
</protein>
<evidence type="ECO:0000256" key="3">
    <source>
        <dbReference type="ARBA" id="ARBA00022806"/>
    </source>
</evidence>
<dbReference type="SUPFAM" id="SSF52540">
    <property type="entry name" value="P-loop containing nucleoside triphosphate hydrolases"/>
    <property type="match status" value="2"/>
</dbReference>